<evidence type="ECO:0000313" key="2">
    <source>
        <dbReference type="Proteomes" id="UP001431963"/>
    </source>
</evidence>
<dbReference type="RefSeq" id="WP_335424829.1">
    <property type="nucleotide sequence ID" value="NZ_JBALHR010000013.1"/>
</dbReference>
<gene>
    <name evidence="1" type="ORF">V6590_16750</name>
</gene>
<evidence type="ECO:0000313" key="1">
    <source>
        <dbReference type="EMBL" id="MEH7829801.1"/>
    </source>
</evidence>
<accession>A0ABU8BYM7</accession>
<protein>
    <recommendedName>
        <fullName evidence="3">Mannitol repressor</fullName>
    </recommendedName>
</protein>
<name>A0ABU8BYM7_9RHOB</name>
<comment type="caution">
    <text evidence="1">The sequence shown here is derived from an EMBL/GenBank/DDBJ whole genome shotgun (WGS) entry which is preliminary data.</text>
</comment>
<reference evidence="1" key="1">
    <citation type="submission" date="2024-02" db="EMBL/GenBank/DDBJ databases">
        <title>Genome sequences of strain Gemmobacter sp. JM10B15.</title>
        <authorList>
            <person name="Zhang M."/>
        </authorList>
    </citation>
    <scope>NUCLEOTIDE SEQUENCE</scope>
    <source>
        <strain evidence="1">JM10B15</strain>
    </source>
</reference>
<proteinExistence type="predicted"/>
<keyword evidence="2" id="KW-1185">Reference proteome</keyword>
<sequence>MGVGDILIDDWAKMTGKTPRSPAREVQLDDIVWQGVLQGADEALDVLLKTHLALEAILIELLAPLQINDGYLRWGFPKKTEYLLANGILTQADLDAFDKINEIRNDAAHIFGHQITISSALALARDLESLGVDFSDSMGHYSEEEAVEYYDGLRGILAEIGWCVLFHAATILQEAGGRDIFAARETETG</sequence>
<evidence type="ECO:0008006" key="3">
    <source>
        <dbReference type="Google" id="ProtNLM"/>
    </source>
</evidence>
<dbReference type="EMBL" id="JBALHR010000013">
    <property type="protein sequence ID" value="MEH7829801.1"/>
    <property type="molecule type" value="Genomic_DNA"/>
</dbReference>
<organism evidence="1 2">
    <name type="scientific">Gemmobacter denitrificans</name>
    <dbReference type="NCBI Taxonomy" id="3123040"/>
    <lineage>
        <taxon>Bacteria</taxon>
        <taxon>Pseudomonadati</taxon>
        <taxon>Pseudomonadota</taxon>
        <taxon>Alphaproteobacteria</taxon>
        <taxon>Rhodobacterales</taxon>
        <taxon>Paracoccaceae</taxon>
        <taxon>Gemmobacter</taxon>
    </lineage>
</organism>
<dbReference type="Proteomes" id="UP001431963">
    <property type="component" value="Unassembled WGS sequence"/>
</dbReference>